<dbReference type="InterPro" id="IPR036821">
    <property type="entry name" value="Peptide_deformylase_sf"/>
</dbReference>
<organism evidence="5 6">
    <name type="scientific">Candidatus Alistipes intestinigallinarum</name>
    <dbReference type="NCBI Taxonomy" id="2838440"/>
    <lineage>
        <taxon>Bacteria</taxon>
        <taxon>Pseudomonadati</taxon>
        <taxon>Bacteroidota</taxon>
        <taxon>Bacteroidia</taxon>
        <taxon>Bacteroidales</taxon>
        <taxon>Rikenellaceae</taxon>
        <taxon>Alistipes</taxon>
    </lineage>
</organism>
<keyword evidence="3 4" id="KW-0378">Hydrolase</keyword>
<comment type="catalytic activity">
    <reaction evidence="4">
        <text>N-terminal N-formyl-L-methionyl-[peptide] + H2O = N-terminal L-methionyl-[peptide] + formate</text>
        <dbReference type="Rhea" id="RHEA:24420"/>
        <dbReference type="Rhea" id="RHEA-COMP:10639"/>
        <dbReference type="Rhea" id="RHEA-COMP:10640"/>
        <dbReference type="ChEBI" id="CHEBI:15377"/>
        <dbReference type="ChEBI" id="CHEBI:15740"/>
        <dbReference type="ChEBI" id="CHEBI:49298"/>
        <dbReference type="ChEBI" id="CHEBI:64731"/>
        <dbReference type="EC" id="3.5.1.88"/>
    </reaction>
</comment>
<dbReference type="NCBIfam" id="TIGR00079">
    <property type="entry name" value="pept_deformyl"/>
    <property type="match status" value="1"/>
</dbReference>
<keyword evidence="4" id="KW-0408">Iron</keyword>
<keyword evidence="4" id="KW-0648">Protein biosynthesis</keyword>
<dbReference type="CDD" id="cd00487">
    <property type="entry name" value="Pep_deformylase"/>
    <property type="match status" value="1"/>
</dbReference>
<feature type="active site" evidence="4">
    <location>
        <position position="141"/>
    </location>
</feature>
<protein>
    <recommendedName>
        <fullName evidence="4">Peptide deformylase</fullName>
        <shortName evidence="4">PDF</shortName>
        <ecNumber evidence="4">3.5.1.88</ecNumber>
    </recommendedName>
    <alternativeName>
        <fullName evidence="4">Polypeptide deformylase</fullName>
    </alternativeName>
</protein>
<evidence type="ECO:0000313" key="6">
    <source>
        <dbReference type="Proteomes" id="UP000886844"/>
    </source>
</evidence>
<dbReference type="PIRSF" id="PIRSF004749">
    <property type="entry name" value="Pep_def"/>
    <property type="match status" value="1"/>
</dbReference>
<sequence length="181" mass="20859">MIYPIVIYGDEVLRKPCAPVTPETLDVKKFEEDMFLTLEEAGGVGLAAPQVGKNLRFFIVDCTPWAEEDPACADYKRAFVNAEIYEYSDETKTYNEGCLSFPGIYADVPRSLTIRIRYQDTDFVEHDEEFTGLKAWVIQHEYDHIEGKVFTDRISPLRRQLLKGKLLNLAKGKYRCAYKTR</sequence>
<name>A0A9D1YZH4_9BACT</name>
<evidence type="ECO:0000313" key="5">
    <source>
        <dbReference type="EMBL" id="HIY68588.1"/>
    </source>
</evidence>
<feature type="binding site" evidence="4">
    <location>
        <position position="98"/>
    </location>
    <ligand>
        <name>Fe cation</name>
        <dbReference type="ChEBI" id="CHEBI:24875"/>
    </ligand>
</feature>
<comment type="cofactor">
    <cofactor evidence="4">
        <name>Fe(2+)</name>
        <dbReference type="ChEBI" id="CHEBI:29033"/>
    </cofactor>
    <text evidence="4">Binds 1 Fe(2+) ion.</text>
</comment>
<dbReference type="SUPFAM" id="SSF56420">
    <property type="entry name" value="Peptide deformylase"/>
    <property type="match status" value="1"/>
</dbReference>
<comment type="similarity">
    <text evidence="1 4">Belongs to the polypeptide deformylase family.</text>
</comment>
<evidence type="ECO:0000256" key="2">
    <source>
        <dbReference type="ARBA" id="ARBA00022723"/>
    </source>
</evidence>
<dbReference type="PRINTS" id="PR01576">
    <property type="entry name" value="PDEFORMYLASE"/>
</dbReference>
<dbReference type="EMBL" id="DXDA01000035">
    <property type="protein sequence ID" value="HIY68588.1"/>
    <property type="molecule type" value="Genomic_DNA"/>
</dbReference>
<feature type="binding site" evidence="4">
    <location>
        <position position="144"/>
    </location>
    <ligand>
        <name>Fe cation</name>
        <dbReference type="ChEBI" id="CHEBI:24875"/>
    </ligand>
</feature>
<dbReference type="HAMAP" id="MF_00163">
    <property type="entry name" value="Pep_deformylase"/>
    <property type="match status" value="1"/>
</dbReference>
<comment type="function">
    <text evidence="4">Removes the formyl group from the N-terminal Met of newly synthesized proteins. Requires at least a dipeptide for an efficient rate of reaction. N-terminal L-methionine is a prerequisite for activity but the enzyme has broad specificity at other positions.</text>
</comment>
<dbReference type="PANTHER" id="PTHR10458">
    <property type="entry name" value="PEPTIDE DEFORMYLASE"/>
    <property type="match status" value="1"/>
</dbReference>
<reference evidence="5" key="1">
    <citation type="journal article" date="2021" name="PeerJ">
        <title>Extensive microbial diversity within the chicken gut microbiome revealed by metagenomics and culture.</title>
        <authorList>
            <person name="Gilroy R."/>
            <person name="Ravi A."/>
            <person name="Getino M."/>
            <person name="Pursley I."/>
            <person name="Horton D.L."/>
            <person name="Alikhan N.F."/>
            <person name="Baker D."/>
            <person name="Gharbi K."/>
            <person name="Hall N."/>
            <person name="Watson M."/>
            <person name="Adriaenssens E.M."/>
            <person name="Foster-Nyarko E."/>
            <person name="Jarju S."/>
            <person name="Secka A."/>
            <person name="Antonio M."/>
            <person name="Oren A."/>
            <person name="Chaudhuri R.R."/>
            <person name="La Ragione R."/>
            <person name="Hildebrand F."/>
            <person name="Pallen M.J."/>
        </authorList>
    </citation>
    <scope>NUCLEOTIDE SEQUENCE</scope>
    <source>
        <strain evidence="5">5134</strain>
    </source>
</reference>
<dbReference type="PANTHER" id="PTHR10458:SF22">
    <property type="entry name" value="PEPTIDE DEFORMYLASE"/>
    <property type="match status" value="1"/>
</dbReference>
<evidence type="ECO:0000256" key="4">
    <source>
        <dbReference type="HAMAP-Rule" id="MF_00163"/>
    </source>
</evidence>
<dbReference type="Pfam" id="PF01327">
    <property type="entry name" value="Pep_deformylase"/>
    <property type="match status" value="1"/>
</dbReference>
<dbReference type="NCBIfam" id="NF001159">
    <property type="entry name" value="PRK00150.1-3"/>
    <property type="match status" value="1"/>
</dbReference>
<proteinExistence type="inferred from homology"/>
<feature type="binding site" evidence="4">
    <location>
        <position position="140"/>
    </location>
    <ligand>
        <name>Fe cation</name>
        <dbReference type="ChEBI" id="CHEBI:24875"/>
    </ligand>
</feature>
<dbReference type="AlphaFoldDB" id="A0A9D1YZH4"/>
<dbReference type="GO" id="GO:0006412">
    <property type="term" value="P:translation"/>
    <property type="evidence" value="ECO:0007669"/>
    <property type="project" value="UniProtKB-UniRule"/>
</dbReference>
<reference evidence="5" key="2">
    <citation type="submission" date="2021-04" db="EMBL/GenBank/DDBJ databases">
        <authorList>
            <person name="Gilroy R."/>
        </authorList>
    </citation>
    <scope>NUCLEOTIDE SEQUENCE</scope>
    <source>
        <strain evidence="5">5134</strain>
    </source>
</reference>
<keyword evidence="2 4" id="KW-0479">Metal-binding</keyword>
<dbReference type="GO" id="GO:0042586">
    <property type="term" value="F:peptide deformylase activity"/>
    <property type="evidence" value="ECO:0007669"/>
    <property type="project" value="UniProtKB-UniRule"/>
</dbReference>
<accession>A0A9D1YZH4</accession>
<dbReference type="Gene3D" id="3.90.45.10">
    <property type="entry name" value="Peptide deformylase"/>
    <property type="match status" value="1"/>
</dbReference>
<evidence type="ECO:0000256" key="1">
    <source>
        <dbReference type="ARBA" id="ARBA00010759"/>
    </source>
</evidence>
<comment type="caution">
    <text evidence="5">The sequence shown here is derived from an EMBL/GenBank/DDBJ whole genome shotgun (WGS) entry which is preliminary data.</text>
</comment>
<evidence type="ECO:0000256" key="3">
    <source>
        <dbReference type="ARBA" id="ARBA00022801"/>
    </source>
</evidence>
<dbReference type="InterPro" id="IPR023635">
    <property type="entry name" value="Peptide_deformylase"/>
</dbReference>
<dbReference type="EC" id="3.5.1.88" evidence="4"/>
<gene>
    <name evidence="4 5" type="primary">def</name>
    <name evidence="5" type="ORF">H9828_04140</name>
</gene>
<dbReference type="Proteomes" id="UP000886844">
    <property type="component" value="Unassembled WGS sequence"/>
</dbReference>
<dbReference type="GO" id="GO:0046872">
    <property type="term" value="F:metal ion binding"/>
    <property type="evidence" value="ECO:0007669"/>
    <property type="project" value="UniProtKB-KW"/>
</dbReference>